<evidence type="ECO:0000256" key="9">
    <source>
        <dbReference type="ARBA" id="ARBA00023204"/>
    </source>
</evidence>
<dbReference type="GO" id="GO:0006260">
    <property type="term" value="P:DNA replication"/>
    <property type="evidence" value="ECO:0007669"/>
    <property type="project" value="UniProtKB-KW"/>
</dbReference>
<evidence type="ECO:0000256" key="6">
    <source>
        <dbReference type="ARBA" id="ARBA00022763"/>
    </source>
</evidence>
<keyword evidence="5" id="KW-0479">Metal-binding</keyword>
<dbReference type="GO" id="GO:0044716">
    <property type="term" value="F:8-oxo-GDP phosphatase activity"/>
    <property type="evidence" value="ECO:0007669"/>
    <property type="project" value="TreeGrafter"/>
</dbReference>
<dbReference type="GO" id="GO:0046872">
    <property type="term" value="F:metal ion binding"/>
    <property type="evidence" value="ECO:0007669"/>
    <property type="project" value="UniProtKB-KW"/>
</dbReference>
<dbReference type="InterPro" id="IPR047127">
    <property type="entry name" value="MutT-like"/>
</dbReference>
<dbReference type="GO" id="GO:0035539">
    <property type="term" value="F:8-oxo-7,8-dihydrodeoxyguanosine triphosphate pyrophosphatase activity"/>
    <property type="evidence" value="ECO:0007669"/>
    <property type="project" value="UniProtKB-EC"/>
</dbReference>
<dbReference type="Gene3D" id="3.90.79.10">
    <property type="entry name" value="Nucleoside Triphosphate Pyrophosphohydrolase"/>
    <property type="match status" value="1"/>
</dbReference>
<dbReference type="EMBL" id="MN740570">
    <property type="protein sequence ID" value="QHU34435.1"/>
    <property type="molecule type" value="Genomic_DNA"/>
</dbReference>
<dbReference type="AlphaFoldDB" id="A0A6C0LWM5"/>
<dbReference type="PROSITE" id="PS51462">
    <property type="entry name" value="NUDIX"/>
    <property type="match status" value="1"/>
</dbReference>
<keyword evidence="8" id="KW-0460">Magnesium</keyword>
<dbReference type="PANTHER" id="PTHR47707:SF1">
    <property type="entry name" value="NUDIX HYDROLASE FAMILY PROTEIN"/>
    <property type="match status" value="1"/>
</dbReference>
<dbReference type="InterPro" id="IPR000086">
    <property type="entry name" value="NUDIX_hydrolase_dom"/>
</dbReference>
<organism evidence="13">
    <name type="scientific">viral metagenome</name>
    <dbReference type="NCBI Taxonomy" id="1070528"/>
    <lineage>
        <taxon>unclassified sequences</taxon>
        <taxon>metagenomes</taxon>
        <taxon>organismal metagenomes</taxon>
    </lineage>
</organism>
<evidence type="ECO:0000256" key="2">
    <source>
        <dbReference type="ARBA" id="ARBA00005582"/>
    </source>
</evidence>
<keyword evidence="4" id="KW-0235">DNA replication</keyword>
<keyword evidence="6" id="KW-0227">DNA damage</keyword>
<keyword evidence="3" id="KW-0515">Mutator protein</keyword>
<evidence type="ECO:0000256" key="10">
    <source>
        <dbReference type="ARBA" id="ARBA00035861"/>
    </source>
</evidence>
<keyword evidence="7" id="KW-0378">Hydrolase</keyword>
<dbReference type="Pfam" id="PF00293">
    <property type="entry name" value="NUDIX"/>
    <property type="match status" value="1"/>
</dbReference>
<proteinExistence type="inferred from homology"/>
<keyword evidence="9" id="KW-0234">DNA repair</keyword>
<dbReference type="GO" id="GO:0044715">
    <property type="term" value="F:8-oxo-dGDP phosphatase activity"/>
    <property type="evidence" value="ECO:0007669"/>
    <property type="project" value="TreeGrafter"/>
</dbReference>
<dbReference type="GO" id="GO:0006281">
    <property type="term" value="P:DNA repair"/>
    <property type="evidence" value="ECO:0007669"/>
    <property type="project" value="UniProtKB-KW"/>
</dbReference>
<dbReference type="EC" id="3.6.1.55" evidence="11"/>
<dbReference type="GO" id="GO:0008413">
    <property type="term" value="F:8-oxo-7,8-dihydroguanosine triphosphate pyrophosphatase activity"/>
    <property type="evidence" value="ECO:0007669"/>
    <property type="project" value="TreeGrafter"/>
</dbReference>
<evidence type="ECO:0000256" key="7">
    <source>
        <dbReference type="ARBA" id="ARBA00022801"/>
    </source>
</evidence>
<evidence type="ECO:0000256" key="8">
    <source>
        <dbReference type="ARBA" id="ARBA00022842"/>
    </source>
</evidence>
<comment type="catalytic activity">
    <reaction evidence="10">
        <text>8-oxo-dGTP + H2O = 8-oxo-dGMP + diphosphate + H(+)</text>
        <dbReference type="Rhea" id="RHEA:31575"/>
        <dbReference type="ChEBI" id="CHEBI:15377"/>
        <dbReference type="ChEBI" id="CHEBI:15378"/>
        <dbReference type="ChEBI" id="CHEBI:33019"/>
        <dbReference type="ChEBI" id="CHEBI:63224"/>
        <dbReference type="ChEBI" id="CHEBI:77896"/>
        <dbReference type="EC" id="3.6.1.55"/>
    </reaction>
</comment>
<name>A0A6C0LWM5_9ZZZZ</name>
<evidence type="ECO:0000256" key="1">
    <source>
        <dbReference type="ARBA" id="ARBA00001946"/>
    </source>
</evidence>
<dbReference type="SUPFAM" id="SSF55811">
    <property type="entry name" value="Nudix"/>
    <property type="match status" value="1"/>
</dbReference>
<evidence type="ECO:0000259" key="12">
    <source>
        <dbReference type="PROSITE" id="PS51462"/>
    </source>
</evidence>
<dbReference type="InterPro" id="IPR015797">
    <property type="entry name" value="NUDIX_hydrolase-like_dom_sf"/>
</dbReference>
<evidence type="ECO:0000256" key="4">
    <source>
        <dbReference type="ARBA" id="ARBA00022705"/>
    </source>
</evidence>
<dbReference type="PANTHER" id="PTHR47707">
    <property type="entry name" value="8-OXO-DGTP DIPHOSPHATASE"/>
    <property type="match status" value="1"/>
</dbReference>
<reference evidence="13" key="1">
    <citation type="journal article" date="2020" name="Nature">
        <title>Giant virus diversity and host interactions through global metagenomics.</title>
        <authorList>
            <person name="Schulz F."/>
            <person name="Roux S."/>
            <person name="Paez-Espino D."/>
            <person name="Jungbluth S."/>
            <person name="Walsh D.A."/>
            <person name="Denef V.J."/>
            <person name="McMahon K.D."/>
            <person name="Konstantinidis K.T."/>
            <person name="Eloe-Fadrosh E.A."/>
            <person name="Kyrpides N.C."/>
            <person name="Woyke T."/>
        </authorList>
    </citation>
    <scope>NUCLEOTIDE SEQUENCE</scope>
    <source>
        <strain evidence="13">GVMAG-S-1016713-123</strain>
    </source>
</reference>
<feature type="domain" description="Nudix hydrolase" evidence="12">
    <location>
        <begin position="2"/>
        <end position="124"/>
    </location>
</feature>
<accession>A0A6C0LWM5</accession>
<comment type="similarity">
    <text evidence="2">Belongs to the Nudix hydrolase family.</text>
</comment>
<evidence type="ECO:0000256" key="3">
    <source>
        <dbReference type="ARBA" id="ARBA00022457"/>
    </source>
</evidence>
<sequence>MCRQEVACGVLYNSQGKILMGLRTSHSEDGGFWEFPGGKREQDETIQHCLRREWKEELNLTIYIDRELYSCTMGDKYMCRFFIGKILDEEKIKMFVHEKIVFVDKTEMATLNMFQSDKQLLNII</sequence>
<protein>
    <recommendedName>
        <fullName evidence="11">8-oxo-dGTP diphosphatase</fullName>
        <ecNumber evidence="11">3.6.1.55</ecNumber>
    </recommendedName>
</protein>
<comment type="cofactor">
    <cofactor evidence="1">
        <name>Mg(2+)</name>
        <dbReference type="ChEBI" id="CHEBI:18420"/>
    </cofactor>
</comment>
<evidence type="ECO:0000256" key="11">
    <source>
        <dbReference type="ARBA" id="ARBA00038905"/>
    </source>
</evidence>
<evidence type="ECO:0000256" key="5">
    <source>
        <dbReference type="ARBA" id="ARBA00022723"/>
    </source>
</evidence>
<evidence type="ECO:0000313" key="13">
    <source>
        <dbReference type="EMBL" id="QHU34435.1"/>
    </source>
</evidence>